<dbReference type="CDD" id="cd04301">
    <property type="entry name" value="NAT_SF"/>
    <property type="match status" value="1"/>
</dbReference>
<dbReference type="Proteomes" id="UP000277671">
    <property type="component" value="Unassembled WGS sequence"/>
</dbReference>
<evidence type="ECO:0000259" key="1">
    <source>
        <dbReference type="PROSITE" id="PS51186"/>
    </source>
</evidence>
<dbReference type="InterPro" id="IPR016181">
    <property type="entry name" value="Acyl_CoA_acyltransferase"/>
</dbReference>
<dbReference type="Gene3D" id="3.40.630.30">
    <property type="match status" value="1"/>
</dbReference>
<keyword evidence="2" id="KW-0808">Transferase</keyword>
<dbReference type="InterPro" id="IPR000182">
    <property type="entry name" value="GNAT_dom"/>
</dbReference>
<evidence type="ECO:0000313" key="2">
    <source>
        <dbReference type="EMBL" id="RKR89534.1"/>
    </source>
</evidence>
<name>A0A495JMG6_9ACTN</name>
<sequence length="198" mass="22653">MQPEPVNLIGNQIELVPLTEAHLPDLTKMARHDEIWTYLDEATPQTEPEVAALITEALEEQDQGVRLPFAIIDRDNGQAIGTMSYIDIQRAHRGIELGWAWISPDYWQRGIAREAAYLLMRHAFEALGAIRVAFKTDARNVRSQRTIEGLGATQEGTFRNHRILRDGYRRSSIYYSVIDDEWPAVRTALEAKLRPRMV</sequence>
<dbReference type="EMBL" id="RBKT01000001">
    <property type="protein sequence ID" value="RKR89534.1"/>
    <property type="molecule type" value="Genomic_DNA"/>
</dbReference>
<dbReference type="SUPFAM" id="SSF55729">
    <property type="entry name" value="Acyl-CoA N-acyltransferases (Nat)"/>
    <property type="match status" value="1"/>
</dbReference>
<dbReference type="OrthoDB" id="9795199at2"/>
<dbReference type="GO" id="GO:0016747">
    <property type="term" value="F:acyltransferase activity, transferring groups other than amino-acyl groups"/>
    <property type="evidence" value="ECO:0007669"/>
    <property type="project" value="InterPro"/>
</dbReference>
<dbReference type="RefSeq" id="WP_121157955.1">
    <property type="nucleotide sequence ID" value="NZ_RBKT01000001.1"/>
</dbReference>
<dbReference type="AlphaFoldDB" id="A0A495JMG6"/>
<keyword evidence="3" id="KW-1185">Reference proteome</keyword>
<protein>
    <submittedName>
        <fullName evidence="2">RimJ/RimL family protein N-acetyltransferase</fullName>
    </submittedName>
</protein>
<evidence type="ECO:0000313" key="3">
    <source>
        <dbReference type="Proteomes" id="UP000277671"/>
    </source>
</evidence>
<accession>A0A495JMG6</accession>
<feature type="domain" description="N-acetyltransferase" evidence="1">
    <location>
        <begin position="13"/>
        <end position="171"/>
    </location>
</feature>
<dbReference type="Pfam" id="PF13302">
    <property type="entry name" value="Acetyltransf_3"/>
    <property type="match status" value="1"/>
</dbReference>
<reference evidence="2 3" key="1">
    <citation type="submission" date="2018-10" db="EMBL/GenBank/DDBJ databases">
        <title>Sequencing the genomes of 1000 actinobacteria strains.</title>
        <authorList>
            <person name="Klenk H.-P."/>
        </authorList>
    </citation>
    <scope>NUCLEOTIDE SEQUENCE [LARGE SCALE GENOMIC DNA]</scope>
    <source>
        <strain evidence="2 3">DSM 45175</strain>
    </source>
</reference>
<dbReference type="PANTHER" id="PTHR43610:SF1">
    <property type="entry name" value="N-ACETYLTRANSFERASE DOMAIN-CONTAINING PROTEIN"/>
    <property type="match status" value="1"/>
</dbReference>
<dbReference type="PANTHER" id="PTHR43610">
    <property type="entry name" value="BLL6696 PROTEIN"/>
    <property type="match status" value="1"/>
</dbReference>
<dbReference type="PROSITE" id="PS51186">
    <property type="entry name" value="GNAT"/>
    <property type="match status" value="1"/>
</dbReference>
<comment type="caution">
    <text evidence="2">The sequence shown here is derived from an EMBL/GenBank/DDBJ whole genome shotgun (WGS) entry which is preliminary data.</text>
</comment>
<organism evidence="2 3">
    <name type="scientific">Micromonospora pisi</name>
    <dbReference type="NCBI Taxonomy" id="589240"/>
    <lineage>
        <taxon>Bacteria</taxon>
        <taxon>Bacillati</taxon>
        <taxon>Actinomycetota</taxon>
        <taxon>Actinomycetes</taxon>
        <taxon>Micromonosporales</taxon>
        <taxon>Micromonosporaceae</taxon>
        <taxon>Micromonospora</taxon>
    </lineage>
</organism>
<proteinExistence type="predicted"/>
<gene>
    <name evidence="2" type="ORF">BDK92_3888</name>
</gene>